<feature type="transmembrane region" description="Helical" evidence="1">
    <location>
        <begin position="489"/>
        <end position="511"/>
    </location>
</feature>
<evidence type="ECO:0000313" key="2">
    <source>
        <dbReference type="EMBL" id="TDR48811.1"/>
    </source>
</evidence>
<evidence type="ECO:0000256" key="1">
    <source>
        <dbReference type="SAM" id="Phobius"/>
    </source>
</evidence>
<feature type="transmembrane region" description="Helical" evidence="1">
    <location>
        <begin position="562"/>
        <end position="579"/>
    </location>
</feature>
<dbReference type="EMBL" id="SNZH01000001">
    <property type="protein sequence ID" value="TDR48811.1"/>
    <property type="molecule type" value="Genomic_DNA"/>
</dbReference>
<dbReference type="AlphaFoldDB" id="A0A4R6ZA55"/>
<dbReference type="Proteomes" id="UP000295293">
    <property type="component" value="Unassembled WGS sequence"/>
</dbReference>
<feature type="transmembrane region" description="Helical" evidence="1">
    <location>
        <begin position="433"/>
        <end position="451"/>
    </location>
</feature>
<dbReference type="RefSeq" id="WP_133816917.1">
    <property type="nucleotide sequence ID" value="NZ_SNZH01000001.1"/>
</dbReference>
<dbReference type="PROSITE" id="PS51257">
    <property type="entry name" value="PROKAR_LIPOPROTEIN"/>
    <property type="match status" value="1"/>
</dbReference>
<feature type="transmembrane region" description="Helical" evidence="1">
    <location>
        <begin position="288"/>
        <end position="308"/>
    </location>
</feature>
<proteinExistence type="predicted"/>
<feature type="transmembrane region" description="Helical" evidence="1">
    <location>
        <begin position="392"/>
        <end position="412"/>
    </location>
</feature>
<organism evidence="2 3">
    <name type="scientific">Tahibacter aquaticus</name>
    <dbReference type="NCBI Taxonomy" id="520092"/>
    <lineage>
        <taxon>Bacteria</taxon>
        <taxon>Pseudomonadati</taxon>
        <taxon>Pseudomonadota</taxon>
        <taxon>Gammaproteobacteria</taxon>
        <taxon>Lysobacterales</taxon>
        <taxon>Rhodanobacteraceae</taxon>
        <taxon>Tahibacter</taxon>
    </lineage>
</organism>
<accession>A0A4R6ZA55</accession>
<keyword evidence="1" id="KW-1133">Transmembrane helix</keyword>
<feature type="transmembrane region" description="Helical" evidence="1">
    <location>
        <begin position="531"/>
        <end position="550"/>
    </location>
</feature>
<feature type="transmembrane region" description="Helical" evidence="1">
    <location>
        <begin position="153"/>
        <end position="172"/>
    </location>
</feature>
<feature type="transmembrane region" description="Helical" evidence="1">
    <location>
        <begin position="257"/>
        <end position="276"/>
    </location>
</feature>
<feature type="transmembrane region" description="Helical" evidence="1">
    <location>
        <begin position="457"/>
        <end position="477"/>
    </location>
</feature>
<protein>
    <submittedName>
        <fullName evidence="2">Uncharacterized protein</fullName>
    </submittedName>
</protein>
<keyword evidence="1" id="KW-0472">Membrane</keyword>
<keyword evidence="3" id="KW-1185">Reference proteome</keyword>
<comment type="caution">
    <text evidence="2">The sequence shown here is derived from an EMBL/GenBank/DDBJ whole genome shotgun (WGS) entry which is preliminary data.</text>
</comment>
<name>A0A4R6ZA55_9GAMM</name>
<feature type="transmembrane region" description="Helical" evidence="1">
    <location>
        <begin position="184"/>
        <end position="205"/>
    </location>
</feature>
<sequence length="663" mass="71380">MSASRASLLFLASLLGFMAFSFACLNLYPIRLSIELAATPGNMAQVFRSPSGNWNEQNSQQKQIALAVEELDFQIPIGQVGTGVRFDPGTFGGEYRILAVRWQRGTMTRQLKPEMIGNLREGVQQLVVDGAAVKLYSPDSDAQVFLPAPGEPWRLLALWPIGVVAAVFLYLLRRAWRNSISPTAVASAYVGLVASVYVLVAFTYMSNLPLLDDWRYIVPGPLLLVGNEYGWMTLITNDTYFLTGQLLDFVALKLTNVNFLSVRWMGIGILLIYLVAMRRTLLAAGGTTLGAAVGIALIAGVLGTNGYWGATSLAYHQFIPLTVTAMLLAYVGGRGDREIGLGGSLLVIVPLCAAAGLAYISGGLMIACVGAGLLLAQADRWQRLRDSQVRTAWLITLLGAAFLLLQIWLVSTQQGSLVKHNHAVGSVYPNDPRFYYFVTALFGRAAGYTGTNIVIDSALMLLALFPAMLLAAERLWFGLIRGQSAERPLLTALPLCAAAAALTYAAAVAFGRAGFHDVIYPQPSITGAAKVRFHFCTIAALLPLMWLGWVELVRRSTRRGQRLVATAAATAVALLLILPKTLSSWRVADELETVREQLTEGAYCAAAAMDAPSRPAVICTGLSGIAADLRPHLDVMKGLDSHVHRTIRSHALPPAPAPAATTP</sequence>
<feature type="transmembrane region" description="Helical" evidence="1">
    <location>
        <begin position="345"/>
        <end position="372"/>
    </location>
</feature>
<keyword evidence="1" id="KW-0812">Transmembrane</keyword>
<gene>
    <name evidence="2" type="ORF">DFR29_101435</name>
</gene>
<feature type="transmembrane region" description="Helical" evidence="1">
    <location>
        <begin position="314"/>
        <end position="333"/>
    </location>
</feature>
<evidence type="ECO:0000313" key="3">
    <source>
        <dbReference type="Proteomes" id="UP000295293"/>
    </source>
</evidence>
<reference evidence="2 3" key="1">
    <citation type="submission" date="2019-03" db="EMBL/GenBank/DDBJ databases">
        <title>Genomic Encyclopedia of Type Strains, Phase IV (KMG-IV): sequencing the most valuable type-strain genomes for metagenomic binning, comparative biology and taxonomic classification.</title>
        <authorList>
            <person name="Goeker M."/>
        </authorList>
    </citation>
    <scope>NUCLEOTIDE SEQUENCE [LARGE SCALE GENOMIC DNA]</scope>
    <source>
        <strain evidence="2 3">DSM 21667</strain>
    </source>
</reference>
<dbReference type="OrthoDB" id="8898639at2"/>